<evidence type="ECO:0000313" key="1">
    <source>
        <dbReference type="EMBL" id="MQY05739.1"/>
    </source>
</evidence>
<dbReference type="Pfam" id="PF19458">
    <property type="entry name" value="DUF5995"/>
    <property type="match status" value="1"/>
</dbReference>
<keyword evidence="2" id="KW-1185">Reference proteome</keyword>
<name>A0A7K0BX46_9ACTN</name>
<dbReference type="EMBL" id="WEGH01000002">
    <property type="protein sequence ID" value="MQY05739.1"/>
    <property type="molecule type" value="Genomic_DNA"/>
</dbReference>
<evidence type="ECO:0000313" key="2">
    <source>
        <dbReference type="Proteomes" id="UP000487268"/>
    </source>
</evidence>
<comment type="caution">
    <text evidence="1">The sequence shown here is derived from an EMBL/GenBank/DDBJ whole genome shotgun (WGS) entry which is preliminary data.</text>
</comment>
<proteinExistence type="predicted"/>
<organism evidence="1 2">
    <name type="scientific">Actinomadura macrotermitis</name>
    <dbReference type="NCBI Taxonomy" id="2585200"/>
    <lineage>
        <taxon>Bacteria</taxon>
        <taxon>Bacillati</taxon>
        <taxon>Actinomycetota</taxon>
        <taxon>Actinomycetes</taxon>
        <taxon>Streptosporangiales</taxon>
        <taxon>Thermomonosporaceae</taxon>
        <taxon>Actinomadura</taxon>
    </lineage>
</organism>
<gene>
    <name evidence="1" type="ORF">ACRB68_38160</name>
</gene>
<protein>
    <submittedName>
        <fullName evidence="1">Uncharacterized protein</fullName>
    </submittedName>
</protein>
<dbReference type="RefSeq" id="WP_153533965.1">
    <property type="nucleotide sequence ID" value="NZ_WEGH01000002.1"/>
</dbReference>
<dbReference type="AlphaFoldDB" id="A0A7K0BX46"/>
<accession>A0A7K0BX46</accession>
<dbReference type="Proteomes" id="UP000487268">
    <property type="component" value="Unassembled WGS sequence"/>
</dbReference>
<reference evidence="1 2" key="1">
    <citation type="submission" date="2019-10" db="EMBL/GenBank/DDBJ databases">
        <title>Actinomadura rubteroloni sp. nov. and Actinomadura macrotermitis sp. nov., isolated from the gut of fungus growing-termite Macrotermes natalensis.</title>
        <authorList>
            <person name="Benndorf R."/>
            <person name="Martin K."/>
            <person name="Kuefner M."/>
            <person name="De Beer W."/>
            <person name="Kaster A.-K."/>
            <person name="Vollmers J."/>
            <person name="Poulsen M."/>
            <person name="Beemelmanns C."/>
        </authorList>
    </citation>
    <scope>NUCLEOTIDE SEQUENCE [LARGE SCALE GENOMIC DNA]</scope>
    <source>
        <strain evidence="1 2">RB68</strain>
    </source>
</reference>
<dbReference type="InterPro" id="IPR046037">
    <property type="entry name" value="DUF5995"/>
</dbReference>
<dbReference type="OrthoDB" id="583431at2"/>
<sequence>MGAIADVVDRMREIDRELDPRDGVACFNRVYLRVTELVAARLTEGFFEDGRFVERLDELFAGLYFANVADGGADPSWRPLFQARDDHAVWSLQFVLAGINAHVNHDLALAVVAACAERGVEPGTRPVHADFLRVNELLAQVEAQARGEVEPELLKFATKEAEALKHIVGSFSIARARDMAWCTVEALWPQREIHRLYDTSVAILAQTVGLTGRLLVTPVIPASAFD</sequence>